<feature type="transmembrane region" description="Helical" evidence="1">
    <location>
        <begin position="16"/>
        <end position="36"/>
    </location>
</feature>
<proteinExistence type="predicted"/>
<gene>
    <name evidence="2" type="ORF">AACH06_11250</name>
</gene>
<keyword evidence="1" id="KW-0472">Membrane</keyword>
<dbReference type="Proteomes" id="UP001371218">
    <property type="component" value="Unassembled WGS sequence"/>
</dbReference>
<protein>
    <submittedName>
        <fullName evidence="2">Uncharacterized protein</fullName>
    </submittedName>
</protein>
<evidence type="ECO:0000256" key="1">
    <source>
        <dbReference type="SAM" id="Phobius"/>
    </source>
</evidence>
<keyword evidence="1" id="KW-0812">Transmembrane</keyword>
<reference evidence="2 3" key="1">
    <citation type="submission" date="2024-04" db="EMBL/GenBank/DDBJ databases">
        <title>Novel species of the genus Ideonella isolated from streams.</title>
        <authorList>
            <person name="Lu H."/>
        </authorList>
    </citation>
    <scope>NUCLEOTIDE SEQUENCE [LARGE SCALE GENOMIC DNA]</scope>
    <source>
        <strain evidence="2 3">DXS29W</strain>
    </source>
</reference>
<comment type="caution">
    <text evidence="2">The sequence shown here is derived from an EMBL/GenBank/DDBJ whole genome shotgun (WGS) entry which is preliminary data.</text>
</comment>
<keyword evidence="3" id="KW-1185">Reference proteome</keyword>
<accession>A0ABU9BR49</accession>
<dbReference type="EMBL" id="JBBUTG010000005">
    <property type="protein sequence ID" value="MEK8031395.1"/>
    <property type="molecule type" value="Genomic_DNA"/>
</dbReference>
<sequence length="44" mass="4524">MNDNVYVPWAIGELQAGPIALVLLATGLSLAAGAAFDVEPEGLR</sequence>
<keyword evidence="1" id="KW-1133">Transmembrane helix</keyword>
<evidence type="ECO:0000313" key="3">
    <source>
        <dbReference type="Proteomes" id="UP001371218"/>
    </source>
</evidence>
<organism evidence="2 3">
    <name type="scientific">Ideonella lacteola</name>
    <dbReference type="NCBI Taxonomy" id="2984193"/>
    <lineage>
        <taxon>Bacteria</taxon>
        <taxon>Pseudomonadati</taxon>
        <taxon>Pseudomonadota</taxon>
        <taxon>Betaproteobacteria</taxon>
        <taxon>Burkholderiales</taxon>
        <taxon>Sphaerotilaceae</taxon>
        <taxon>Ideonella</taxon>
    </lineage>
</organism>
<dbReference type="RefSeq" id="WP_341425773.1">
    <property type="nucleotide sequence ID" value="NZ_JBBUTG010000005.1"/>
</dbReference>
<name>A0ABU9BR49_9BURK</name>
<evidence type="ECO:0000313" key="2">
    <source>
        <dbReference type="EMBL" id="MEK8031395.1"/>
    </source>
</evidence>